<gene>
    <name evidence="3" type="ORF">BJ875DRAFT_378951</name>
</gene>
<organism evidence="3 4">
    <name type="scientific">Amylocarpus encephaloides</name>
    <dbReference type="NCBI Taxonomy" id="45428"/>
    <lineage>
        <taxon>Eukaryota</taxon>
        <taxon>Fungi</taxon>
        <taxon>Dikarya</taxon>
        <taxon>Ascomycota</taxon>
        <taxon>Pezizomycotina</taxon>
        <taxon>Leotiomycetes</taxon>
        <taxon>Helotiales</taxon>
        <taxon>Helotiales incertae sedis</taxon>
        <taxon>Amylocarpus</taxon>
    </lineage>
</organism>
<feature type="region of interest" description="Disordered" evidence="1">
    <location>
        <begin position="322"/>
        <end position="341"/>
    </location>
</feature>
<proteinExistence type="predicted"/>
<dbReference type="AlphaFoldDB" id="A0A9P8C4L6"/>
<reference evidence="3" key="1">
    <citation type="journal article" date="2021" name="IMA Fungus">
        <title>Genomic characterization of three marine fungi, including Emericellopsis atlantica sp. nov. with signatures of a generalist lifestyle and marine biomass degradation.</title>
        <authorList>
            <person name="Hagestad O.C."/>
            <person name="Hou L."/>
            <person name="Andersen J.H."/>
            <person name="Hansen E.H."/>
            <person name="Altermark B."/>
            <person name="Li C."/>
            <person name="Kuhnert E."/>
            <person name="Cox R.J."/>
            <person name="Crous P.W."/>
            <person name="Spatafora J.W."/>
            <person name="Lail K."/>
            <person name="Amirebrahimi M."/>
            <person name="Lipzen A."/>
            <person name="Pangilinan J."/>
            <person name="Andreopoulos W."/>
            <person name="Hayes R.D."/>
            <person name="Ng V."/>
            <person name="Grigoriev I.V."/>
            <person name="Jackson S.A."/>
            <person name="Sutton T.D.S."/>
            <person name="Dobson A.D.W."/>
            <person name="Rama T."/>
        </authorList>
    </citation>
    <scope>NUCLEOTIDE SEQUENCE</scope>
    <source>
        <strain evidence="3">TRa018bII</strain>
    </source>
</reference>
<keyword evidence="2" id="KW-0732">Signal</keyword>
<evidence type="ECO:0000256" key="1">
    <source>
        <dbReference type="SAM" id="MobiDB-lite"/>
    </source>
</evidence>
<feature type="signal peptide" evidence="2">
    <location>
        <begin position="1"/>
        <end position="22"/>
    </location>
</feature>
<dbReference type="Proteomes" id="UP000824998">
    <property type="component" value="Unassembled WGS sequence"/>
</dbReference>
<evidence type="ECO:0008006" key="5">
    <source>
        <dbReference type="Google" id="ProtNLM"/>
    </source>
</evidence>
<accession>A0A9P8C4L6</accession>
<name>A0A9P8C4L6_9HELO</name>
<comment type="caution">
    <text evidence="3">The sequence shown here is derived from an EMBL/GenBank/DDBJ whole genome shotgun (WGS) entry which is preliminary data.</text>
</comment>
<dbReference type="EMBL" id="MU251508">
    <property type="protein sequence ID" value="KAG9233277.1"/>
    <property type="molecule type" value="Genomic_DNA"/>
</dbReference>
<dbReference type="OrthoDB" id="5291209at2759"/>
<keyword evidence="4" id="KW-1185">Reference proteome</keyword>
<feature type="chain" id="PRO_5040132815" description="Peptidase A1 domain-containing protein" evidence="2">
    <location>
        <begin position="23"/>
        <end position="413"/>
    </location>
</feature>
<evidence type="ECO:0000256" key="2">
    <source>
        <dbReference type="SAM" id="SignalP"/>
    </source>
</evidence>
<evidence type="ECO:0000313" key="3">
    <source>
        <dbReference type="EMBL" id="KAG9233277.1"/>
    </source>
</evidence>
<evidence type="ECO:0000313" key="4">
    <source>
        <dbReference type="Proteomes" id="UP000824998"/>
    </source>
</evidence>
<sequence length="413" mass="44926">MFPSYFIPTLVSLLSISKMVTASCSVGPHDAATITEDIDFTEVGYNFGANHPKAKVWFGKTKPSFPEDISTPRELIIDTGSTGIVLARSLLTNWDPLTEEVAAKEGYLFLSSSKRLYVGWWVFRNVYFNRDVTTTRLIKARTEILVLKEAINCTDYRIGSDGRTCPSGGIVDTNPRTALMGIGFGRTADGMEQSTPDRNPVLNIEAIRGTNVISNLAFSLGYIITKKGLTIGLTRTNYDLAGFLSARAPLPTPPSSIPPPPDHLRAYGQLPGCIKVAGIPSACVSCSVLLDTGVEQSYMRVEGDPASHSSWPFYPGWPVHKKGDPGTSDPSSAPKPPASILDTGKTVDIALGTARVAELVYTTDDGSPESPIWVNAYHDKLFRFPFVNTGRHVYRKYKVAFDPVCGTLAFVHV</sequence>
<protein>
    <recommendedName>
        <fullName evidence="5">Peptidase A1 domain-containing protein</fullName>
    </recommendedName>
</protein>